<keyword evidence="2" id="KW-0614">Plasmid</keyword>
<dbReference type="EMBL" id="CP037863">
    <property type="protein sequence ID" value="QBM21039.1"/>
    <property type="molecule type" value="Genomic_DNA"/>
</dbReference>
<keyword evidence="3" id="KW-1185">Reference proteome</keyword>
<dbReference type="KEGG" id="cars:E1B03_00715"/>
<name>A0A4P6WDN0_9ENTR</name>
<gene>
    <name evidence="2" type="ORF">E1B03_00715</name>
</gene>
<sequence>MNDNDRLFNKIGVDIRMWRDNAHPPRITWIWILSITFSLLNAGVWIYVYTYWWSSWWFQCTAIFVGMCLFPFLFMKIFGTLPGSWPEVLDSKLAIYKPLNIGAWQWLQSTVTERKELSLDVIQQWYEAEKKYRYEITSGKSTKTCHFRFIQNIPDSNGEGSGGRER</sequence>
<feature type="transmembrane region" description="Helical" evidence="1">
    <location>
        <begin position="27"/>
        <end position="50"/>
    </location>
</feature>
<dbReference type="Proteomes" id="UP000293850">
    <property type="component" value="Plasmid unnamed2"/>
</dbReference>
<keyword evidence="1" id="KW-1133">Transmembrane helix</keyword>
<reference evidence="2 3" key="1">
    <citation type="submission" date="2019-03" db="EMBL/GenBank/DDBJ databases">
        <title>Complete genome sequence of an arsenate-respiring bacteria, Citrobacter sp. LY-1.</title>
        <authorList>
            <person name="Wang H."/>
            <person name="Liu Y."/>
            <person name="Li Q."/>
            <person name="Huang J."/>
        </authorList>
    </citation>
    <scope>NUCLEOTIDE SEQUENCE [LARGE SCALE GENOMIC DNA]</scope>
    <source>
        <strain evidence="2 3">LY-1</strain>
        <plasmid evidence="2 3">unnamed2</plasmid>
    </source>
</reference>
<protein>
    <recommendedName>
        <fullName evidence="4">Inner membrane protein</fullName>
    </recommendedName>
</protein>
<geneLocation type="plasmid" evidence="2 3">
    <name>unnamed2</name>
</geneLocation>
<evidence type="ECO:0008006" key="4">
    <source>
        <dbReference type="Google" id="ProtNLM"/>
    </source>
</evidence>
<keyword evidence="1" id="KW-0812">Transmembrane</keyword>
<organism evidence="2 3">
    <name type="scientific">Citrobacter arsenatis</name>
    <dbReference type="NCBI Taxonomy" id="2546350"/>
    <lineage>
        <taxon>Bacteria</taxon>
        <taxon>Pseudomonadati</taxon>
        <taxon>Pseudomonadota</taxon>
        <taxon>Gammaproteobacteria</taxon>
        <taxon>Enterobacterales</taxon>
        <taxon>Enterobacteriaceae</taxon>
        <taxon>Citrobacter</taxon>
    </lineage>
</organism>
<accession>A0A4P6WDN0</accession>
<dbReference type="AlphaFoldDB" id="A0A4P6WDN0"/>
<keyword evidence="1" id="KW-0472">Membrane</keyword>
<dbReference type="RefSeq" id="WP_061548350.1">
    <property type="nucleotide sequence ID" value="NZ_CP037863.1"/>
</dbReference>
<evidence type="ECO:0000313" key="3">
    <source>
        <dbReference type="Proteomes" id="UP000293850"/>
    </source>
</evidence>
<proteinExistence type="predicted"/>
<evidence type="ECO:0000313" key="2">
    <source>
        <dbReference type="EMBL" id="QBM21039.1"/>
    </source>
</evidence>
<evidence type="ECO:0000256" key="1">
    <source>
        <dbReference type="SAM" id="Phobius"/>
    </source>
</evidence>
<feature type="transmembrane region" description="Helical" evidence="1">
    <location>
        <begin position="56"/>
        <end position="75"/>
    </location>
</feature>